<evidence type="ECO:0000256" key="3">
    <source>
        <dbReference type="ARBA" id="ARBA00023082"/>
    </source>
</evidence>
<evidence type="ECO:0000256" key="2">
    <source>
        <dbReference type="ARBA" id="ARBA00023015"/>
    </source>
</evidence>
<accession>A0A2A2G9W4</accession>
<keyword evidence="3" id="KW-0731">Sigma factor</keyword>
<dbReference type="EMBL" id="NSKE01000007">
    <property type="protein sequence ID" value="PAU93635.1"/>
    <property type="molecule type" value="Genomic_DNA"/>
</dbReference>
<dbReference type="InterPro" id="IPR036388">
    <property type="entry name" value="WH-like_DNA-bd_sf"/>
</dbReference>
<evidence type="ECO:0000313" key="7">
    <source>
        <dbReference type="Proteomes" id="UP000218831"/>
    </source>
</evidence>
<comment type="similarity">
    <text evidence="1">Belongs to the sigma-70 factor family. ECF subfamily.</text>
</comment>
<protein>
    <submittedName>
        <fullName evidence="6">RNA polymerase subunit sigma-70</fullName>
    </submittedName>
</protein>
<dbReference type="RefSeq" id="WP_095606826.1">
    <property type="nucleotide sequence ID" value="NZ_NSKE01000007.1"/>
</dbReference>
<sequence length="187" mass="21856">MSKETRVTKLLQKVQAGSEQAYDELFPIVYQELKRLAFSKLKSEDRDITVSETALVHEVYLKMIDQTSLELKNKNHFFAIAARCMRQILVDHARKKKAEKRGGDQKDVTYIDELLKAHQESKELINLDKKLDELAQLDERMADVVTLRYFGQMTVHQTAKALDVSERTVKRDWAKARGWLYKELKKE</sequence>
<dbReference type="InterPro" id="IPR053812">
    <property type="entry name" value="HTH_Sigma70_ECF-like"/>
</dbReference>
<dbReference type="SUPFAM" id="SSF88946">
    <property type="entry name" value="Sigma2 domain of RNA polymerase sigma factors"/>
    <property type="match status" value="1"/>
</dbReference>
<dbReference type="GO" id="GO:0006352">
    <property type="term" value="P:DNA-templated transcription initiation"/>
    <property type="evidence" value="ECO:0007669"/>
    <property type="project" value="InterPro"/>
</dbReference>
<dbReference type="GO" id="GO:0016987">
    <property type="term" value="F:sigma factor activity"/>
    <property type="evidence" value="ECO:0007669"/>
    <property type="project" value="UniProtKB-KW"/>
</dbReference>
<dbReference type="Gene3D" id="1.10.1740.10">
    <property type="match status" value="1"/>
</dbReference>
<dbReference type="Pfam" id="PF07638">
    <property type="entry name" value="Sigma70_ECF"/>
    <property type="match status" value="1"/>
</dbReference>
<dbReference type="InterPro" id="IPR014284">
    <property type="entry name" value="RNA_pol_sigma-70_dom"/>
</dbReference>
<evidence type="ECO:0000256" key="4">
    <source>
        <dbReference type="ARBA" id="ARBA00023163"/>
    </source>
</evidence>
<reference evidence="6 7" key="1">
    <citation type="submission" date="2017-08" db="EMBL/GenBank/DDBJ databases">
        <title>Aliifodinibius alkalisoli sp. nov., isolated from saline alkaline soil.</title>
        <authorList>
            <person name="Liu D."/>
            <person name="Zhang G."/>
        </authorList>
    </citation>
    <scope>NUCLEOTIDE SEQUENCE [LARGE SCALE GENOMIC DNA]</scope>
    <source>
        <strain evidence="6 7">WN023</strain>
    </source>
</reference>
<evidence type="ECO:0000313" key="6">
    <source>
        <dbReference type="EMBL" id="PAU93635.1"/>
    </source>
</evidence>
<dbReference type="AlphaFoldDB" id="A0A2A2G9W4"/>
<dbReference type="InterPro" id="IPR039425">
    <property type="entry name" value="RNA_pol_sigma-70-like"/>
</dbReference>
<dbReference type="PANTHER" id="PTHR43133">
    <property type="entry name" value="RNA POLYMERASE ECF-TYPE SIGMA FACTO"/>
    <property type="match status" value="1"/>
</dbReference>
<dbReference type="Gene3D" id="1.10.10.10">
    <property type="entry name" value="Winged helix-like DNA-binding domain superfamily/Winged helix DNA-binding domain"/>
    <property type="match status" value="1"/>
</dbReference>
<evidence type="ECO:0000259" key="5">
    <source>
        <dbReference type="Pfam" id="PF07638"/>
    </source>
</evidence>
<comment type="caution">
    <text evidence="6">The sequence shown here is derived from an EMBL/GenBank/DDBJ whole genome shotgun (WGS) entry which is preliminary data.</text>
</comment>
<keyword evidence="4" id="KW-0804">Transcription</keyword>
<organism evidence="6 7">
    <name type="scientific">Fodinibius salipaludis</name>
    <dbReference type="NCBI Taxonomy" id="2032627"/>
    <lineage>
        <taxon>Bacteria</taxon>
        <taxon>Pseudomonadati</taxon>
        <taxon>Balneolota</taxon>
        <taxon>Balneolia</taxon>
        <taxon>Balneolales</taxon>
        <taxon>Balneolaceae</taxon>
        <taxon>Fodinibius</taxon>
    </lineage>
</organism>
<dbReference type="Proteomes" id="UP000218831">
    <property type="component" value="Unassembled WGS sequence"/>
</dbReference>
<keyword evidence="2" id="KW-0805">Transcription regulation</keyword>
<proteinExistence type="inferred from homology"/>
<dbReference type="NCBIfam" id="TIGR02937">
    <property type="entry name" value="sigma70-ECF"/>
    <property type="match status" value="1"/>
</dbReference>
<dbReference type="OrthoDB" id="128473at2"/>
<gene>
    <name evidence="6" type="ORF">CK503_10800</name>
</gene>
<name>A0A2A2G9W4_9BACT</name>
<dbReference type="InterPro" id="IPR013325">
    <property type="entry name" value="RNA_pol_sigma_r2"/>
</dbReference>
<dbReference type="PANTHER" id="PTHR43133:SF39">
    <property type="entry name" value="SIMILAR TO RNA POLYMERASE SIGMA-E FACTOR"/>
    <property type="match status" value="1"/>
</dbReference>
<feature type="domain" description="RNA polymerase sigma-70 ECF-like HTH" evidence="5">
    <location>
        <begin position="5"/>
        <end position="185"/>
    </location>
</feature>
<dbReference type="InterPro" id="IPR013324">
    <property type="entry name" value="RNA_pol_sigma_r3/r4-like"/>
</dbReference>
<dbReference type="SUPFAM" id="SSF88659">
    <property type="entry name" value="Sigma3 and sigma4 domains of RNA polymerase sigma factors"/>
    <property type="match status" value="1"/>
</dbReference>
<dbReference type="NCBIfam" id="TIGR02999">
    <property type="entry name" value="Sig-70_X6"/>
    <property type="match status" value="1"/>
</dbReference>
<keyword evidence="7" id="KW-1185">Reference proteome</keyword>
<dbReference type="InterPro" id="IPR011517">
    <property type="entry name" value="RNA_pol_sigma70_ECF-like"/>
</dbReference>
<evidence type="ECO:0000256" key="1">
    <source>
        <dbReference type="ARBA" id="ARBA00010641"/>
    </source>
</evidence>